<evidence type="ECO:0000313" key="3">
    <source>
        <dbReference type="Proteomes" id="UP001497744"/>
    </source>
</evidence>
<dbReference type="Proteomes" id="UP001497744">
    <property type="component" value="Unassembled WGS sequence"/>
</dbReference>
<dbReference type="SUPFAM" id="SSF81901">
    <property type="entry name" value="HCP-like"/>
    <property type="match status" value="3"/>
</dbReference>
<comment type="caution">
    <text evidence="2">The sequence shown here is derived from an EMBL/GenBank/DDBJ whole genome shotgun (WGS) entry which is preliminary data.</text>
</comment>
<evidence type="ECO:0000313" key="2">
    <source>
        <dbReference type="EMBL" id="GIX61512.1"/>
    </source>
</evidence>
<dbReference type="InterPro" id="IPR011990">
    <property type="entry name" value="TPR-like_helical_dom_sf"/>
</dbReference>
<dbReference type="Gene3D" id="1.25.40.10">
    <property type="entry name" value="Tetratricopeptide repeat domain"/>
    <property type="match status" value="2"/>
</dbReference>
<dbReference type="PANTHER" id="PTHR11102">
    <property type="entry name" value="SEL-1-LIKE PROTEIN"/>
    <property type="match status" value="1"/>
</dbReference>
<reference evidence="2 3" key="1">
    <citation type="submission" date="2021-06" db="EMBL/GenBank/DDBJ databases">
        <title>Genome sequence of Babesia caballi.</title>
        <authorList>
            <person name="Yamagishi J."/>
            <person name="Kidaka T."/>
            <person name="Ochi A."/>
        </authorList>
    </citation>
    <scope>NUCLEOTIDE SEQUENCE [LARGE SCALE GENOMIC DNA]</scope>
    <source>
        <strain evidence="2">USDA-D6B2</strain>
    </source>
</reference>
<dbReference type="Pfam" id="PF08238">
    <property type="entry name" value="Sel1"/>
    <property type="match status" value="7"/>
</dbReference>
<accession>A0AAV4LPH4</accession>
<comment type="similarity">
    <text evidence="1">Belongs to the sel-1 family.</text>
</comment>
<dbReference type="InterPro" id="IPR050767">
    <property type="entry name" value="Sel1_AlgK"/>
</dbReference>
<dbReference type="InterPro" id="IPR006597">
    <property type="entry name" value="Sel1-like"/>
</dbReference>
<evidence type="ECO:0000256" key="1">
    <source>
        <dbReference type="ARBA" id="ARBA00038101"/>
    </source>
</evidence>
<gene>
    <name evidence="2" type="ORF">BcabD6B2_09470</name>
</gene>
<sequence>MDLFRKAADRNHAPSQFYLSFTLMAEGSADPAPAAQKAAAYLKRAAGQSYTPALLALGYQKLYGVGCAVDVDGALALYKRAFRLREQRTKLLSYLAPTEELRLTEQNAQAFRNAIERDLGAEERQTKDAIRYWEPKAAEGDGLAMYELAKLMEDNPDAEEAVAQLYQRASEKGVVAAMRDVGLCYMHGIGVPLNAEKAVQHLAAAVEQGDHEAAKFLGYIYYTGVERPQEGKPVKRDDELAAKYFWQAAKQEIPEAMYFVGELLSKRGKGVIGMRPQQQMQNAYSMYRSAADYGLTQAMVREAEMLEKGIGVRRNLNRAALLYKALAENSFAVHTLTQSLYAYVENDYVASFVHNALAAFVGVQAGQFNVGQLYVNGRGMHRLDNARRLARSSLSQGYVEGDVTALRLLGRLAEQEGQREVASELYTKGFTGGDLECIDPLIALFAADRRAWTKAIHLLQYKQYRRARNTDGAPPGVRRTLEGLSTWCKINQLKARRAITRFVFRDSQDS</sequence>
<dbReference type="PANTHER" id="PTHR11102:SF160">
    <property type="entry name" value="ERAD-ASSOCIATED E3 UBIQUITIN-PROTEIN LIGASE COMPONENT HRD3"/>
    <property type="match status" value="1"/>
</dbReference>
<keyword evidence="3" id="KW-1185">Reference proteome</keyword>
<dbReference type="AlphaFoldDB" id="A0AAV4LPH4"/>
<dbReference type="EMBL" id="BPLF01000001">
    <property type="protein sequence ID" value="GIX61512.1"/>
    <property type="molecule type" value="Genomic_DNA"/>
</dbReference>
<dbReference type="RefSeq" id="XP_067713583.1">
    <property type="nucleotide sequence ID" value="XM_067857482.1"/>
</dbReference>
<keyword evidence="2" id="KW-0436">Ligase</keyword>
<organism evidence="2 3">
    <name type="scientific">Babesia caballi</name>
    <dbReference type="NCBI Taxonomy" id="5871"/>
    <lineage>
        <taxon>Eukaryota</taxon>
        <taxon>Sar</taxon>
        <taxon>Alveolata</taxon>
        <taxon>Apicomplexa</taxon>
        <taxon>Aconoidasida</taxon>
        <taxon>Piroplasmida</taxon>
        <taxon>Babesiidae</taxon>
        <taxon>Babesia</taxon>
    </lineage>
</organism>
<protein>
    <submittedName>
        <fullName evidence="2">Ubiquitin-protein ligase, putative</fullName>
    </submittedName>
</protein>
<dbReference type="SMART" id="SM00671">
    <property type="entry name" value="SEL1"/>
    <property type="match status" value="8"/>
</dbReference>
<dbReference type="GeneID" id="94192995"/>
<dbReference type="GO" id="GO:0016874">
    <property type="term" value="F:ligase activity"/>
    <property type="evidence" value="ECO:0007669"/>
    <property type="project" value="UniProtKB-KW"/>
</dbReference>
<proteinExistence type="inferred from homology"/>
<name>A0AAV4LPH4_BABCB</name>